<evidence type="ECO:0000256" key="1">
    <source>
        <dbReference type="SAM" id="Coils"/>
    </source>
</evidence>
<feature type="region of interest" description="Disordered" evidence="2">
    <location>
        <begin position="208"/>
        <end position="240"/>
    </location>
</feature>
<dbReference type="Proteomes" id="UP000625316">
    <property type="component" value="Unassembled WGS sequence"/>
</dbReference>
<evidence type="ECO:0000313" key="3">
    <source>
        <dbReference type="EMBL" id="MBE9031736.1"/>
    </source>
</evidence>
<dbReference type="EMBL" id="JADEXQ010000074">
    <property type="protein sequence ID" value="MBE9031736.1"/>
    <property type="molecule type" value="Genomic_DNA"/>
</dbReference>
<gene>
    <name evidence="3" type="ORF">IQ266_18545</name>
</gene>
<dbReference type="AlphaFoldDB" id="A0A928VRP8"/>
<protein>
    <submittedName>
        <fullName evidence="3">Uncharacterized protein</fullName>
    </submittedName>
</protein>
<accession>A0A928VRP8</accession>
<evidence type="ECO:0000313" key="4">
    <source>
        <dbReference type="Proteomes" id="UP000625316"/>
    </source>
</evidence>
<keyword evidence="1" id="KW-0175">Coiled coil</keyword>
<proteinExistence type="predicted"/>
<feature type="coiled-coil region" evidence="1">
    <location>
        <begin position="82"/>
        <end position="116"/>
    </location>
</feature>
<keyword evidence="4" id="KW-1185">Reference proteome</keyword>
<comment type="caution">
    <text evidence="3">The sequence shown here is derived from an EMBL/GenBank/DDBJ whole genome shotgun (WGS) entry which is preliminary data.</text>
</comment>
<organism evidence="3 4">
    <name type="scientific">Romeriopsis navalis LEGE 11480</name>
    <dbReference type="NCBI Taxonomy" id="2777977"/>
    <lineage>
        <taxon>Bacteria</taxon>
        <taxon>Bacillati</taxon>
        <taxon>Cyanobacteriota</taxon>
        <taxon>Cyanophyceae</taxon>
        <taxon>Leptolyngbyales</taxon>
        <taxon>Leptolyngbyaceae</taxon>
        <taxon>Romeriopsis</taxon>
        <taxon>Romeriopsis navalis</taxon>
    </lineage>
</organism>
<evidence type="ECO:0000256" key="2">
    <source>
        <dbReference type="SAM" id="MobiDB-lite"/>
    </source>
</evidence>
<name>A0A928VRP8_9CYAN</name>
<reference evidence="3" key="1">
    <citation type="submission" date="2020-10" db="EMBL/GenBank/DDBJ databases">
        <authorList>
            <person name="Castelo-Branco R."/>
            <person name="Eusebio N."/>
            <person name="Adriana R."/>
            <person name="Vieira A."/>
            <person name="Brugerolle De Fraissinette N."/>
            <person name="Rezende De Castro R."/>
            <person name="Schneider M.P."/>
            <person name="Vasconcelos V."/>
            <person name="Leao P.N."/>
        </authorList>
    </citation>
    <scope>NUCLEOTIDE SEQUENCE</scope>
    <source>
        <strain evidence="3">LEGE 11480</strain>
    </source>
</reference>
<feature type="compositionally biased region" description="Polar residues" evidence="2">
    <location>
        <begin position="214"/>
        <end position="225"/>
    </location>
</feature>
<sequence>MSDPRPQIVQDLLGELDRLLGQPFTPWRLYQQWQGQRQLMQRVRDVLSLWPTTSVPPFEQSNALAGSPPPEPPITDIQSQLLAPLQADLQQLLQQRQALRVEVERLESQRSQQQAQIMQPLIAQVEQLELFQQRADQVLRGVDGALQFTFQAFDQDMEAYRRSLTQRFSQLEDLGQQSEVVVSTLLQPLIQELQQLHQKSLHAATIAPPERISGPTTDLLPSTSGGMLPEDRPTPSQLDRPASLLSPISESSVHGTVELARAPAQPIKCLSEVLVLLELIAAAPESTSLPADNEFVLSDIADLFGPDVASEAAASD</sequence>
<dbReference type="RefSeq" id="WP_264326563.1">
    <property type="nucleotide sequence ID" value="NZ_JADEXQ010000074.1"/>
</dbReference>